<name>A0A1C1CP45_9EURO</name>
<protein>
    <submittedName>
        <fullName evidence="2">Uncharacterized protein</fullName>
    </submittedName>
</protein>
<feature type="region of interest" description="Disordered" evidence="1">
    <location>
        <begin position="80"/>
        <end position="109"/>
    </location>
</feature>
<gene>
    <name evidence="2" type="ORF">CLCR_07537</name>
</gene>
<evidence type="ECO:0000256" key="1">
    <source>
        <dbReference type="SAM" id="MobiDB-lite"/>
    </source>
</evidence>
<dbReference type="VEuPathDB" id="FungiDB:G647_05715"/>
<organism evidence="2 3">
    <name type="scientific">Cladophialophora carrionii</name>
    <dbReference type="NCBI Taxonomy" id="86049"/>
    <lineage>
        <taxon>Eukaryota</taxon>
        <taxon>Fungi</taxon>
        <taxon>Dikarya</taxon>
        <taxon>Ascomycota</taxon>
        <taxon>Pezizomycotina</taxon>
        <taxon>Eurotiomycetes</taxon>
        <taxon>Chaetothyriomycetidae</taxon>
        <taxon>Chaetothyriales</taxon>
        <taxon>Herpotrichiellaceae</taxon>
        <taxon>Cladophialophora</taxon>
    </lineage>
</organism>
<dbReference type="eggNOG" id="ENOG502RP61">
    <property type="taxonomic scope" value="Eukaryota"/>
</dbReference>
<comment type="caution">
    <text evidence="2">The sequence shown here is derived from an EMBL/GenBank/DDBJ whole genome shotgun (WGS) entry which is preliminary data.</text>
</comment>
<evidence type="ECO:0000313" key="3">
    <source>
        <dbReference type="Proteomes" id="UP000094526"/>
    </source>
</evidence>
<dbReference type="OrthoDB" id="4159634at2759"/>
<evidence type="ECO:0000313" key="2">
    <source>
        <dbReference type="EMBL" id="OCT50274.1"/>
    </source>
</evidence>
<accession>A0A1C1CP45</accession>
<dbReference type="EMBL" id="LGRB01000010">
    <property type="protein sequence ID" value="OCT50274.1"/>
    <property type="molecule type" value="Genomic_DNA"/>
</dbReference>
<dbReference type="VEuPathDB" id="FungiDB:CLCR_07537"/>
<keyword evidence="3" id="KW-1185">Reference proteome</keyword>
<feature type="region of interest" description="Disordered" evidence="1">
    <location>
        <begin position="204"/>
        <end position="256"/>
    </location>
</feature>
<dbReference type="AlphaFoldDB" id="A0A1C1CP45"/>
<dbReference type="Proteomes" id="UP000094526">
    <property type="component" value="Unassembled WGS sequence"/>
</dbReference>
<feature type="compositionally biased region" description="Basic residues" evidence="1">
    <location>
        <begin position="247"/>
        <end position="256"/>
    </location>
</feature>
<proteinExistence type="predicted"/>
<sequence>MFNENFSFGSAPNPTALQFSIEECTSADISPFTSRCSTPHSSHGPLARRDSRFDAYRSAPRHGSVTALTAQLQSHALDDMEMRSPSPPPIDMASPSDSSSTMEDEGYCEGADTPTTTASDFSYDSNEIDPTLWDLSMSDAMVATSSPRPSLSLEAQALSSYTMRRRQRQALVRLQCLASRTPDLAMLIEECHPSSLPFETGILKAHGPSRGRKDSSSSVSGPGMCGSGSNSGRIEKERTTPLVVSRKSPRMRKRTS</sequence>
<reference evidence="3" key="1">
    <citation type="submission" date="2015-07" db="EMBL/GenBank/DDBJ databases">
        <authorList>
            <person name="Teixeira M.M."/>
            <person name="Souza R.C."/>
            <person name="Almeida L.G."/>
            <person name="Vicente V.A."/>
            <person name="de Hoog S."/>
            <person name="Bocca A.L."/>
            <person name="de Almeida S.R."/>
            <person name="Vasconcelos A.T."/>
            <person name="Felipe M.S."/>
        </authorList>
    </citation>
    <scope>NUCLEOTIDE SEQUENCE [LARGE SCALE GENOMIC DNA]</scope>
    <source>
        <strain evidence="3">KSF</strain>
    </source>
</reference>